<dbReference type="EC" id="6.1.1.14" evidence="2"/>
<comment type="caution">
    <text evidence="10">The sequence shown here is derived from an EMBL/GenBank/DDBJ whole genome shotgun (WGS) entry which is preliminary data.</text>
</comment>
<dbReference type="GO" id="GO:0005737">
    <property type="term" value="C:cytoplasm"/>
    <property type="evidence" value="ECO:0007669"/>
    <property type="project" value="InterPro"/>
</dbReference>
<dbReference type="Pfam" id="PF00587">
    <property type="entry name" value="tRNA-synt_2b"/>
    <property type="match status" value="1"/>
</dbReference>
<evidence type="ECO:0000256" key="2">
    <source>
        <dbReference type="ARBA" id="ARBA00012829"/>
    </source>
</evidence>
<dbReference type="Gene3D" id="3.40.50.800">
    <property type="entry name" value="Anticodon-binding domain"/>
    <property type="match status" value="1"/>
</dbReference>
<evidence type="ECO:0000256" key="3">
    <source>
        <dbReference type="ARBA" id="ARBA00022490"/>
    </source>
</evidence>
<dbReference type="InterPro" id="IPR045864">
    <property type="entry name" value="aa-tRNA-synth_II/BPL/LPL"/>
</dbReference>
<protein>
    <recommendedName>
        <fullName evidence="2">glycine--tRNA ligase</fullName>
        <ecNumber evidence="2">6.1.1.14</ecNumber>
    </recommendedName>
</protein>
<dbReference type="NCBIfam" id="TIGR00389">
    <property type="entry name" value="glyS_dimeric"/>
    <property type="match status" value="1"/>
</dbReference>
<proteinExistence type="inferred from homology"/>
<dbReference type="InterPro" id="IPR036621">
    <property type="entry name" value="Anticodon-bd_dom_sf"/>
</dbReference>
<evidence type="ECO:0000256" key="1">
    <source>
        <dbReference type="ARBA" id="ARBA00008226"/>
    </source>
</evidence>
<evidence type="ECO:0000256" key="4">
    <source>
        <dbReference type="ARBA" id="ARBA00022598"/>
    </source>
</evidence>
<dbReference type="NCBIfam" id="NF003211">
    <property type="entry name" value="PRK04173.1"/>
    <property type="match status" value="1"/>
</dbReference>
<name>A0A1F7XUM5_9BACT</name>
<dbReference type="CDD" id="cd00774">
    <property type="entry name" value="GlyRS-like_core"/>
    <property type="match status" value="1"/>
</dbReference>
<dbReference type="GO" id="GO:1990742">
    <property type="term" value="C:microvesicle"/>
    <property type="evidence" value="ECO:0007669"/>
    <property type="project" value="UniProtKB-ARBA"/>
</dbReference>
<comment type="similarity">
    <text evidence="1">Belongs to the class-II aminoacyl-tRNA synthetase family.</text>
</comment>
<dbReference type="InterPro" id="IPR006195">
    <property type="entry name" value="aa-tRNA-synth_II"/>
</dbReference>
<dbReference type="GO" id="GO:0004820">
    <property type="term" value="F:glycine-tRNA ligase activity"/>
    <property type="evidence" value="ECO:0007669"/>
    <property type="project" value="UniProtKB-EC"/>
</dbReference>
<organism evidence="10 11">
    <name type="scientific">Candidatus Woesebacteria bacterium RIFCSPHIGHO2_01_FULL_37_10</name>
    <dbReference type="NCBI Taxonomy" id="1802489"/>
    <lineage>
        <taxon>Bacteria</taxon>
        <taxon>Candidatus Woeseibacteriota</taxon>
    </lineage>
</organism>
<accession>A0A1F7XUM5</accession>
<dbReference type="EMBL" id="MGGB01000034">
    <property type="protein sequence ID" value="OGM18752.1"/>
    <property type="molecule type" value="Genomic_DNA"/>
</dbReference>
<dbReference type="PRINTS" id="PR01043">
    <property type="entry name" value="TRNASYNTHGLY"/>
</dbReference>
<dbReference type="Gene3D" id="3.30.930.10">
    <property type="entry name" value="Bira Bifunctional Protein, Domain 2"/>
    <property type="match status" value="1"/>
</dbReference>
<dbReference type="GO" id="GO:0005524">
    <property type="term" value="F:ATP binding"/>
    <property type="evidence" value="ECO:0007669"/>
    <property type="project" value="UniProtKB-KW"/>
</dbReference>
<dbReference type="GO" id="GO:0006426">
    <property type="term" value="P:glycyl-tRNA aminoacylation"/>
    <property type="evidence" value="ECO:0007669"/>
    <property type="project" value="InterPro"/>
</dbReference>
<keyword evidence="6" id="KW-0067">ATP-binding</keyword>
<dbReference type="InterPro" id="IPR033731">
    <property type="entry name" value="GlyRS-like_core"/>
</dbReference>
<dbReference type="GO" id="GO:0015966">
    <property type="term" value="P:diadenosine tetraphosphate biosynthetic process"/>
    <property type="evidence" value="ECO:0007669"/>
    <property type="project" value="UniProtKB-ARBA"/>
</dbReference>
<dbReference type="GO" id="GO:0004081">
    <property type="term" value="F:bis(5'-nucleosyl)-tetraphosphatase (asymmetrical) activity"/>
    <property type="evidence" value="ECO:0007669"/>
    <property type="project" value="UniProtKB-ARBA"/>
</dbReference>
<dbReference type="GO" id="GO:0070062">
    <property type="term" value="C:extracellular exosome"/>
    <property type="evidence" value="ECO:0007669"/>
    <property type="project" value="UniProtKB-ARBA"/>
</dbReference>
<dbReference type="PANTHER" id="PTHR10745:SF8">
    <property type="entry name" value="DNA POLYMERASE SUBUNIT GAMMA-2, MITOCHONDRIAL"/>
    <property type="match status" value="1"/>
</dbReference>
<dbReference type="InterPro" id="IPR002315">
    <property type="entry name" value="tRNA-synt_gly"/>
</dbReference>
<dbReference type="Pfam" id="PF03129">
    <property type="entry name" value="HGTP_anticodon"/>
    <property type="match status" value="1"/>
</dbReference>
<evidence type="ECO:0000313" key="10">
    <source>
        <dbReference type="EMBL" id="OGM18752.1"/>
    </source>
</evidence>
<evidence type="ECO:0000256" key="6">
    <source>
        <dbReference type="ARBA" id="ARBA00022840"/>
    </source>
</evidence>
<dbReference type="PANTHER" id="PTHR10745">
    <property type="entry name" value="GLYCYL-TRNA SYNTHETASE/DNA POLYMERASE SUBUNIT GAMMA-2"/>
    <property type="match status" value="1"/>
</dbReference>
<keyword evidence="4 10" id="KW-0436">Ligase</keyword>
<evidence type="ECO:0000256" key="7">
    <source>
        <dbReference type="ARBA" id="ARBA00022917"/>
    </source>
</evidence>
<dbReference type="InterPro" id="IPR002314">
    <property type="entry name" value="aa-tRNA-synt_IIb"/>
</dbReference>
<dbReference type="PROSITE" id="PS50862">
    <property type="entry name" value="AA_TRNA_LIGASE_II"/>
    <property type="match status" value="1"/>
</dbReference>
<dbReference type="SUPFAM" id="SSF55681">
    <property type="entry name" value="Class II aaRS and biotin synthetases"/>
    <property type="match status" value="1"/>
</dbReference>
<gene>
    <name evidence="10" type="ORF">A2685_00770</name>
</gene>
<dbReference type="InterPro" id="IPR004154">
    <property type="entry name" value="Anticodon-bd"/>
</dbReference>
<feature type="domain" description="Aminoacyl-transfer RNA synthetases class-II family profile" evidence="9">
    <location>
        <begin position="3"/>
        <end position="353"/>
    </location>
</feature>
<dbReference type="AlphaFoldDB" id="A0A1F7XUM5"/>
<evidence type="ECO:0000259" key="9">
    <source>
        <dbReference type="PROSITE" id="PS50862"/>
    </source>
</evidence>
<dbReference type="SUPFAM" id="SSF52954">
    <property type="entry name" value="Class II aaRS ABD-related"/>
    <property type="match status" value="1"/>
</dbReference>
<keyword evidence="8" id="KW-0030">Aminoacyl-tRNA synthetase</keyword>
<evidence type="ECO:0000256" key="5">
    <source>
        <dbReference type="ARBA" id="ARBA00022741"/>
    </source>
</evidence>
<reference evidence="10 11" key="1">
    <citation type="journal article" date="2016" name="Nat. Commun.">
        <title>Thousands of microbial genomes shed light on interconnected biogeochemical processes in an aquifer system.</title>
        <authorList>
            <person name="Anantharaman K."/>
            <person name="Brown C.T."/>
            <person name="Hug L.A."/>
            <person name="Sharon I."/>
            <person name="Castelle C.J."/>
            <person name="Probst A.J."/>
            <person name="Thomas B.C."/>
            <person name="Singh A."/>
            <person name="Wilkins M.J."/>
            <person name="Karaoz U."/>
            <person name="Brodie E.L."/>
            <person name="Williams K.H."/>
            <person name="Hubbard S.S."/>
            <person name="Banfield J.F."/>
        </authorList>
    </citation>
    <scope>NUCLEOTIDE SEQUENCE [LARGE SCALE GENOMIC DNA]</scope>
</reference>
<evidence type="ECO:0000256" key="8">
    <source>
        <dbReference type="ARBA" id="ARBA00023146"/>
    </source>
</evidence>
<dbReference type="Proteomes" id="UP000178446">
    <property type="component" value="Unassembled WGS sequence"/>
</dbReference>
<keyword evidence="5" id="KW-0547">Nucleotide-binding</keyword>
<evidence type="ECO:0000313" key="11">
    <source>
        <dbReference type="Proteomes" id="UP000178446"/>
    </source>
</evidence>
<dbReference type="InterPro" id="IPR027031">
    <property type="entry name" value="Gly-tRNA_synthase/POLG2"/>
</dbReference>
<keyword evidence="7" id="KW-0648">Protein biosynthesis</keyword>
<dbReference type="FunFam" id="3.40.50.800:FF:000002">
    <property type="entry name" value="Glycine--tRNA ligase"/>
    <property type="match status" value="1"/>
</dbReference>
<sequence>MADLMEKITALCKRRGFIYPGSEIYGGLTGFWDYGPLGVELKNNIKRQWWQDTVYDREDVVGIDAAIIMNPEVWKASGHLDAFTDPLIECKVCHKRFRNDTYEDFIKSVPNRVGSVAPKKEFLDMFICKDGKQHPKEQLTEPRTFNLLTEVFLGVTEPKQKVYLRGEITQGVFVNFRNVVDSTRIKIPFGIAQIGKAFRNEITPGNFTFRSREFEQMELEYFMKPDDKEAEKVFDYWKKERMNWYVKLGINKDNLRFRDHAPDERAHYARYATDIEYNSPFGWKEFEGIHHRGDWDLGRHKLTYKDPDSNEEYTPWVIETSGGVDRATLFFLLDAYEEAQNRVVLKLHPKLAPYKVAIFPLLANKEELVNKAREIYQVMSKKYNVAWDSRGNIGKRYFAQDEIGTPWCVTIDFQTLDDATVTVRDRDTTKQQRVSVDKLEEYINNKLAI</sequence>
<keyword evidence="3" id="KW-0963">Cytoplasm</keyword>